<keyword evidence="2" id="KW-1185">Reference proteome</keyword>
<name>A0A8R1HUC9_CAEJA</name>
<dbReference type="EnsemblMetazoa" id="CJA12027.1">
    <property type="protein sequence ID" value="CJA12027.1"/>
    <property type="gene ID" value="WBGene00131231"/>
</dbReference>
<accession>A0A8R1HUC9</accession>
<evidence type="ECO:0000313" key="1">
    <source>
        <dbReference type="EnsemblMetazoa" id="CJA12027.1"/>
    </source>
</evidence>
<protein>
    <submittedName>
        <fullName evidence="1">Uncharacterized protein</fullName>
    </submittedName>
</protein>
<reference evidence="1" key="2">
    <citation type="submission" date="2022-06" db="UniProtKB">
        <authorList>
            <consortium name="EnsemblMetazoa"/>
        </authorList>
    </citation>
    <scope>IDENTIFICATION</scope>
    <source>
        <strain evidence="1">DF5081</strain>
    </source>
</reference>
<organism evidence="1 2">
    <name type="scientific">Caenorhabditis japonica</name>
    <dbReference type="NCBI Taxonomy" id="281687"/>
    <lineage>
        <taxon>Eukaryota</taxon>
        <taxon>Metazoa</taxon>
        <taxon>Ecdysozoa</taxon>
        <taxon>Nematoda</taxon>
        <taxon>Chromadorea</taxon>
        <taxon>Rhabditida</taxon>
        <taxon>Rhabditina</taxon>
        <taxon>Rhabditomorpha</taxon>
        <taxon>Rhabditoidea</taxon>
        <taxon>Rhabditidae</taxon>
        <taxon>Peloderinae</taxon>
        <taxon>Caenorhabditis</taxon>
    </lineage>
</organism>
<dbReference type="AlphaFoldDB" id="A0A8R1HUC9"/>
<sequence>MSNLSLSLEDVQITMEYLLSKAKFLKEENEMTIGVYRRLMFGVITNLEIDKKQKRLITDLLNAIRQLPNHRTVVASLESTLLSLPILLQSRWDLLTMLAAQKLIPQINDVLFAEVMACAADQDLAARCSTMVLHMAFSESTYERCAAIIFRGLTSPVAATRNNVHRSWLCRIINLKNSQKCVEKILQLCREAVSSDRQQVWPVPHREINGLTCVDLKWSATLDEESFDEPTFSILAYHAVLIALKNASSQVKVKVEDDDFMVELGMEHFVAPATKQAVLVCVKYKLCPAKFEKAVLFETSSGRNPEFFDLIDDEMTKRFSKEGQTIFTKEKLKYRMEMLKAEETSKKGAHGKFYPAEDEGNLKVEVNLRSEINSMATLERFLNVQSATSEKYPSVAAVMETLSNKKIDERLFSQKIVIIVDIVTGQYNKRKFSRMIAAEFLFTTITQIPLRAVVDYTGDVLRRECRADFLFREKIFKMSMDLLKKDDENARPLTLVHCFTSTSYFEKSKIKEVWETVISLKAGEKKRKMSEMLAKVVSHSEISVETDVLHDMILCSLGIIPDRFDIQSTQLFVAAVSNLLNFRNETERIMLFQAIYYSPKLMELITKMFPSKSVKFGKKTCHLVLYMFTRFHLGSLEFYNGYELSIICRMIRFCRIAIHKFASDPMILGIAVDAICGFMPWEYIRERALTKDLSELNDPVERLICQNMRHHRLWVLLNEHNKEDTFVRICDFEKLPFGSFIVEIINNQNKDQETRENLAYQLCGKVQISTGYEEMHSNSLAFAILADKALELIAEAEKTKNSDWKKQYHTFVETLISIGAGFQHNSYSDLKMANSWLGKALLKMQNVTQKMYCA</sequence>
<evidence type="ECO:0000313" key="2">
    <source>
        <dbReference type="Proteomes" id="UP000005237"/>
    </source>
</evidence>
<proteinExistence type="predicted"/>
<reference evidence="2" key="1">
    <citation type="submission" date="2010-08" db="EMBL/GenBank/DDBJ databases">
        <authorList>
            <consortium name="Caenorhabditis japonica Sequencing Consortium"/>
            <person name="Wilson R.K."/>
        </authorList>
    </citation>
    <scope>NUCLEOTIDE SEQUENCE [LARGE SCALE GENOMIC DNA]</scope>
    <source>
        <strain evidence="2">DF5081</strain>
    </source>
</reference>
<dbReference type="Proteomes" id="UP000005237">
    <property type="component" value="Unassembled WGS sequence"/>
</dbReference>